<dbReference type="EMBL" id="UGQA01000003">
    <property type="protein sequence ID" value="STZ01609.1"/>
    <property type="molecule type" value="Genomic_DNA"/>
</dbReference>
<evidence type="ECO:0000313" key="2">
    <source>
        <dbReference type="EMBL" id="STZ01609.1"/>
    </source>
</evidence>
<gene>
    <name evidence="2" type="ORF">NCTC11091_02081</name>
</gene>
<keyword evidence="1" id="KW-0812">Transmembrane</keyword>
<dbReference type="AlphaFoldDB" id="A0A378QL38"/>
<accession>A0A378QL38</accession>
<name>A0A378QL38_9GAMM</name>
<keyword evidence="1" id="KW-0472">Membrane</keyword>
<protein>
    <submittedName>
        <fullName evidence="2">AmpG-like permease</fullName>
    </submittedName>
</protein>
<reference evidence="2 3" key="1">
    <citation type="submission" date="2018-06" db="EMBL/GenBank/DDBJ databases">
        <authorList>
            <consortium name="Pathogen Informatics"/>
            <person name="Doyle S."/>
        </authorList>
    </citation>
    <scope>NUCLEOTIDE SEQUENCE [LARGE SCALE GENOMIC DNA]</scope>
    <source>
        <strain evidence="2 3">NCTC11091</strain>
    </source>
</reference>
<proteinExistence type="predicted"/>
<keyword evidence="1" id="KW-1133">Transmembrane helix</keyword>
<dbReference type="Proteomes" id="UP000255193">
    <property type="component" value="Unassembled WGS sequence"/>
</dbReference>
<organism evidence="2 3">
    <name type="scientific">Faucicola atlantae</name>
    <dbReference type="NCBI Taxonomy" id="34059"/>
    <lineage>
        <taxon>Bacteria</taxon>
        <taxon>Pseudomonadati</taxon>
        <taxon>Pseudomonadota</taxon>
        <taxon>Gammaproteobacteria</taxon>
        <taxon>Moraxellales</taxon>
        <taxon>Moraxellaceae</taxon>
        <taxon>Faucicola</taxon>
    </lineage>
</organism>
<sequence length="79" mass="8728">MARQSASPKRQTSWQQALLAYADKRAGIMALLGFSAGIPILLIFSSLSLWLREAGVDRSTVTMFSWAALAIRLSLFGRR</sequence>
<feature type="transmembrane region" description="Helical" evidence="1">
    <location>
        <begin position="59"/>
        <end position="77"/>
    </location>
</feature>
<evidence type="ECO:0000256" key="1">
    <source>
        <dbReference type="SAM" id="Phobius"/>
    </source>
</evidence>
<evidence type="ECO:0000313" key="3">
    <source>
        <dbReference type="Proteomes" id="UP000255193"/>
    </source>
</evidence>
<feature type="transmembrane region" description="Helical" evidence="1">
    <location>
        <begin position="26"/>
        <end position="47"/>
    </location>
</feature>